<evidence type="ECO:0000313" key="1">
    <source>
        <dbReference type="EMBL" id="KAK7017560.1"/>
    </source>
</evidence>
<protein>
    <submittedName>
        <fullName evidence="1">Uncharacterized protein</fullName>
    </submittedName>
</protein>
<reference evidence="1 2" key="1">
    <citation type="submission" date="2024-01" db="EMBL/GenBank/DDBJ databases">
        <title>A draft genome for a cacao thread blight-causing isolate of Paramarasmius palmivorus.</title>
        <authorList>
            <person name="Baruah I.K."/>
            <person name="Bukari Y."/>
            <person name="Amoako-Attah I."/>
            <person name="Meinhardt L.W."/>
            <person name="Bailey B.A."/>
            <person name="Cohen S.P."/>
        </authorList>
    </citation>
    <scope>NUCLEOTIDE SEQUENCE [LARGE SCALE GENOMIC DNA]</scope>
    <source>
        <strain evidence="1 2">GH-12</strain>
    </source>
</reference>
<comment type="caution">
    <text evidence="1">The sequence shown here is derived from an EMBL/GenBank/DDBJ whole genome shotgun (WGS) entry which is preliminary data.</text>
</comment>
<dbReference type="AlphaFoldDB" id="A0AAW0AXU0"/>
<keyword evidence="2" id="KW-1185">Reference proteome</keyword>
<evidence type="ECO:0000313" key="2">
    <source>
        <dbReference type="Proteomes" id="UP001383192"/>
    </source>
</evidence>
<dbReference type="EMBL" id="JAYKXP010000248">
    <property type="protein sequence ID" value="KAK7017560.1"/>
    <property type="molecule type" value="Genomic_DNA"/>
</dbReference>
<name>A0AAW0AXU0_9AGAR</name>
<gene>
    <name evidence="1" type="ORF">VNI00_018574</name>
</gene>
<accession>A0AAW0AXU0</accession>
<organism evidence="1 2">
    <name type="scientific">Paramarasmius palmivorus</name>
    <dbReference type="NCBI Taxonomy" id="297713"/>
    <lineage>
        <taxon>Eukaryota</taxon>
        <taxon>Fungi</taxon>
        <taxon>Dikarya</taxon>
        <taxon>Basidiomycota</taxon>
        <taxon>Agaricomycotina</taxon>
        <taxon>Agaricomycetes</taxon>
        <taxon>Agaricomycetidae</taxon>
        <taxon>Agaricales</taxon>
        <taxon>Marasmiineae</taxon>
        <taxon>Marasmiaceae</taxon>
        <taxon>Paramarasmius</taxon>
    </lineage>
</organism>
<proteinExistence type="predicted"/>
<sequence length="127" mass="13725">MSIFVYGNTLTVTARGPGKLHLLSYQSNAKLGNNVGTLETTSQGITQFVISHSYTYERFAFFFEGDGDAVYSIGSGLVRQPVGKNWKGASLVSWGSQSVETGDVDGIASKANNVDNMITAFIVYRDN</sequence>
<dbReference type="Proteomes" id="UP001383192">
    <property type="component" value="Unassembled WGS sequence"/>
</dbReference>